<keyword evidence="1" id="KW-0175">Coiled coil</keyword>
<dbReference type="RefSeq" id="WP_006218635.1">
    <property type="nucleotide sequence ID" value="NZ_GG770409.1"/>
</dbReference>
<feature type="compositionally biased region" description="Low complexity" evidence="2">
    <location>
        <begin position="219"/>
        <end position="228"/>
    </location>
</feature>
<proteinExistence type="predicted"/>
<dbReference type="Proteomes" id="UP000004510">
    <property type="component" value="Unassembled WGS sequence"/>
</dbReference>
<dbReference type="PATRIC" id="fig|742159.3.peg.3519"/>
<sequence>MSKRQTDVNGYLLVRDNPITKVGVFPYLGREIGAPDPDRIYQVYRPQEELEKPETIASANLVPWIDEHEFLGKDGTPPEKKGVQGTTGETARFEYPYLRNSIRAYSGFMQNLIDRGKVELSPSYRCRYEFTEGVFDGKQYHAIQRDLRFNHLASVKEGRTGPDVAVQDCLTITYDSAEFINMEITPEMEQAFRALIEKILAEKAAAVSDNDPNKEAVTDADVPDPTAVAPAEKDAVEQTAAAAEQAAGAVESATAAIEEVQAALEEVQAAAEEVKSAPTADSKKALDAAMAKLGAAKNKIAARAADAQVMGMISNLQVQVKASDAGAVIKQIADRDALVKRVTPFIGAFDSALLVSDRDVARYAVKKLGLKAQDGAELAVLQGYLQAAKSDAEKIVNDAKTVRAEDTAAKLWSDKK</sequence>
<evidence type="ECO:0000256" key="2">
    <source>
        <dbReference type="SAM" id="MobiDB-lite"/>
    </source>
</evidence>
<evidence type="ECO:0000313" key="4">
    <source>
        <dbReference type="Proteomes" id="UP000004510"/>
    </source>
</evidence>
<accession>D4XAT0</accession>
<comment type="caution">
    <text evidence="3">The sequence shown here is derived from an EMBL/GenBank/DDBJ whole genome shotgun (WGS) entry which is preliminary data.</text>
</comment>
<dbReference type="HOGENOM" id="CLU_659919_0_0_4"/>
<feature type="coiled-coil region" evidence="1">
    <location>
        <begin position="250"/>
        <end position="277"/>
    </location>
</feature>
<evidence type="ECO:0000313" key="3">
    <source>
        <dbReference type="EMBL" id="EFF76092.1"/>
    </source>
</evidence>
<gene>
    <name evidence="3" type="ORF">HMPREF0004_2577</name>
</gene>
<evidence type="ECO:0008006" key="5">
    <source>
        <dbReference type="Google" id="ProtNLM"/>
    </source>
</evidence>
<protein>
    <recommendedName>
        <fullName evidence="5">DUF2213 domain-containing protein</fullName>
    </recommendedName>
</protein>
<name>D4XAT0_9BURK</name>
<dbReference type="EMBL" id="ADMS01000056">
    <property type="protein sequence ID" value="EFF76092.1"/>
    <property type="molecule type" value="Genomic_DNA"/>
</dbReference>
<feature type="region of interest" description="Disordered" evidence="2">
    <location>
        <begin position="207"/>
        <end position="228"/>
    </location>
</feature>
<dbReference type="InterPro" id="IPR016913">
    <property type="entry name" value="UCP029215"/>
</dbReference>
<dbReference type="eggNOG" id="COG3566">
    <property type="taxonomic scope" value="Bacteria"/>
</dbReference>
<evidence type="ECO:0000256" key="1">
    <source>
        <dbReference type="SAM" id="Coils"/>
    </source>
</evidence>
<dbReference type="OrthoDB" id="21342at2"/>
<dbReference type="AlphaFoldDB" id="D4XAT0"/>
<organism evidence="3 4">
    <name type="scientific">Achromobacter piechaudii ATCC 43553</name>
    <dbReference type="NCBI Taxonomy" id="742159"/>
    <lineage>
        <taxon>Bacteria</taxon>
        <taxon>Pseudomonadati</taxon>
        <taxon>Pseudomonadota</taxon>
        <taxon>Betaproteobacteria</taxon>
        <taxon>Burkholderiales</taxon>
        <taxon>Alcaligenaceae</taxon>
        <taxon>Achromobacter</taxon>
    </lineage>
</organism>
<reference evidence="4" key="1">
    <citation type="submission" date="2010-03" db="EMBL/GenBank/DDBJ databases">
        <title>Complete sequence of Mobiluncus curtisii ATCC 43063.</title>
        <authorList>
            <person name="Muzny D."/>
            <person name="Qin X."/>
            <person name="Deng J."/>
            <person name="Jiang H."/>
            <person name="Liu Y."/>
            <person name="Qu J."/>
            <person name="Song X.-Z."/>
            <person name="Zhang L."/>
            <person name="Thornton R."/>
            <person name="Coyle M."/>
            <person name="Francisco L."/>
            <person name="Jackson L."/>
            <person name="Javaid M."/>
            <person name="Korchina V."/>
            <person name="Kovar C."/>
            <person name="Mata R."/>
            <person name="Mathew T."/>
            <person name="Ngo R."/>
            <person name="Nguyen L."/>
            <person name="Nguyen N."/>
            <person name="Okwuonu G."/>
            <person name="Ongeri F."/>
            <person name="Pham C."/>
            <person name="Simmons D."/>
            <person name="Wilczek-Boney K."/>
            <person name="Hale W."/>
            <person name="Jakkamsetti A."/>
            <person name="Pham P."/>
            <person name="Ruth R."/>
            <person name="San Lucas F."/>
            <person name="Warren J."/>
            <person name="Zhang J."/>
            <person name="Zhao Z."/>
            <person name="Zhou C."/>
            <person name="Zhu D."/>
            <person name="Lee S."/>
            <person name="Bess C."/>
            <person name="Blankenburg K."/>
            <person name="Forbes L."/>
            <person name="Fu Q."/>
            <person name="Gubbala S."/>
            <person name="Hirani K."/>
            <person name="Jayaseelan J.C."/>
            <person name="Lara F."/>
            <person name="Munidasa M."/>
            <person name="Palculict T."/>
            <person name="Patil S."/>
            <person name="Pu L.-L."/>
            <person name="Saada N."/>
            <person name="Tang L."/>
            <person name="Weissenberger G."/>
            <person name="Zhu Y."/>
            <person name="Hemphill L."/>
            <person name="Shang Y."/>
            <person name="Youmans B."/>
            <person name="Ayvaz T."/>
            <person name="Ross M."/>
            <person name="Santibanez J."/>
            <person name="Aqrawi P."/>
            <person name="Gross S."/>
            <person name="Joshi V."/>
            <person name="Fowler G."/>
            <person name="Nazareth L."/>
            <person name="Reid J."/>
            <person name="Worley K."/>
            <person name="Petrosino J."/>
            <person name="Highlander S."/>
            <person name="Gibbs R."/>
            <person name="Gibbs R."/>
        </authorList>
    </citation>
    <scope>NUCLEOTIDE SEQUENCE [LARGE SCALE GENOMIC DNA]</scope>
    <source>
        <strain evidence="4">ATCC 43553</strain>
    </source>
</reference>
<dbReference type="Pfam" id="PF09979">
    <property type="entry name" value="DUF2213"/>
    <property type="match status" value="1"/>
</dbReference>